<dbReference type="GO" id="GO:0006167">
    <property type="term" value="P:AMP biosynthetic process"/>
    <property type="evidence" value="ECO:0007669"/>
    <property type="project" value="TreeGrafter"/>
</dbReference>
<evidence type="ECO:0000313" key="8">
    <source>
        <dbReference type="EMBL" id="OEJ73828.1"/>
    </source>
</evidence>
<dbReference type="CDD" id="cd03428">
    <property type="entry name" value="NUDIX_Ap4A_Nudt2"/>
    <property type="match status" value="1"/>
</dbReference>
<protein>
    <recommendedName>
        <fullName evidence="2">Bis(5'-nucleosyl)-tetraphosphatase [asymmetrical]</fullName>
    </recommendedName>
    <alternativeName>
        <fullName evidence="5">Diadenosine 5',5'''-P1,P4-tetraphosphate asymmetrical hydrolase</fullName>
    </alternativeName>
</protein>
<dbReference type="GO" id="GO:0004081">
    <property type="term" value="F:bis(5'-nucleosyl)-tetraphosphatase (asymmetrical) activity"/>
    <property type="evidence" value="ECO:0007669"/>
    <property type="project" value="TreeGrafter"/>
</dbReference>
<dbReference type="InterPro" id="IPR015797">
    <property type="entry name" value="NUDIX_hydrolase-like_dom_sf"/>
</dbReference>
<dbReference type="GO" id="GO:0006754">
    <property type="term" value="P:ATP biosynthetic process"/>
    <property type="evidence" value="ECO:0007669"/>
    <property type="project" value="TreeGrafter"/>
</dbReference>
<dbReference type="STRING" id="1781255.BH720_17125"/>
<dbReference type="GO" id="GO:0000166">
    <property type="term" value="F:nucleotide binding"/>
    <property type="evidence" value="ECO:0007669"/>
    <property type="project" value="UniProtKB-KW"/>
</dbReference>
<dbReference type="InterPro" id="IPR020084">
    <property type="entry name" value="NUDIX_hydrolase_CS"/>
</dbReference>
<proteinExistence type="inferred from homology"/>
<organism evidence="8">
    <name type="scientific">Desertifilum tharense IPPAS B-1220</name>
    <dbReference type="NCBI Taxonomy" id="1781255"/>
    <lineage>
        <taxon>Bacteria</taxon>
        <taxon>Bacillati</taxon>
        <taxon>Cyanobacteriota</taxon>
        <taxon>Cyanophyceae</taxon>
        <taxon>Desertifilales</taxon>
        <taxon>Desertifilaceae</taxon>
        <taxon>Desertifilum</taxon>
    </lineage>
</organism>
<dbReference type="InterPro" id="IPR000086">
    <property type="entry name" value="NUDIX_hydrolase_dom"/>
</dbReference>
<accession>A0A1E5QGS4</accession>
<dbReference type="InterPro" id="IPR003565">
    <property type="entry name" value="Tetra_PHTase"/>
</dbReference>
<dbReference type="Pfam" id="PF00293">
    <property type="entry name" value="NUDIX"/>
    <property type="match status" value="1"/>
</dbReference>
<dbReference type="InterPro" id="IPR020476">
    <property type="entry name" value="Nudix_hydrolase"/>
</dbReference>
<dbReference type="PROSITE" id="PS51462">
    <property type="entry name" value="NUDIX"/>
    <property type="match status" value="1"/>
</dbReference>
<dbReference type="EMBL" id="MJGC01000077">
    <property type="protein sequence ID" value="OEJ73828.1"/>
    <property type="molecule type" value="Genomic_DNA"/>
</dbReference>
<evidence type="ECO:0000256" key="1">
    <source>
        <dbReference type="ARBA" id="ARBA00005582"/>
    </source>
</evidence>
<gene>
    <name evidence="8" type="ORF">BH720_17125</name>
</gene>
<dbReference type="PRINTS" id="PR00502">
    <property type="entry name" value="NUDIXFAMILY"/>
</dbReference>
<feature type="domain" description="Nudix hydrolase" evidence="7">
    <location>
        <begin position="8"/>
        <end position="144"/>
    </location>
</feature>
<dbReference type="OrthoDB" id="9816289at2"/>
<dbReference type="AlphaFoldDB" id="A0A1E5QGS4"/>
<comment type="similarity">
    <text evidence="1 6">Belongs to the Nudix hydrolase family.</text>
</comment>
<comment type="caution">
    <text evidence="8">The sequence shown here is derived from an EMBL/GenBank/DDBJ whole genome shotgun (WGS) entry which is preliminary data.</text>
</comment>
<keyword evidence="4 6" id="KW-0378">Hydrolase</keyword>
<dbReference type="RefSeq" id="WP_069968438.1">
    <property type="nucleotide sequence ID" value="NZ_CM124774.1"/>
</dbReference>
<dbReference type="PANTHER" id="PTHR21340">
    <property type="entry name" value="DIADENOSINE 5,5-P1,P4-TETRAPHOSPHATE PYROPHOSPHOHYDROLASE MUTT"/>
    <property type="match status" value="1"/>
</dbReference>
<dbReference type="PANTHER" id="PTHR21340:SF0">
    <property type="entry name" value="BIS(5'-NUCLEOSYL)-TETRAPHOSPHATASE [ASYMMETRICAL]"/>
    <property type="match status" value="1"/>
</dbReference>
<name>A0A1E5QGS4_9CYAN</name>
<dbReference type="InterPro" id="IPR051325">
    <property type="entry name" value="Nudix_hydrolase_domain"/>
</dbReference>
<dbReference type="SUPFAM" id="SSF55811">
    <property type="entry name" value="Nudix"/>
    <property type="match status" value="1"/>
</dbReference>
<reference evidence="8" key="1">
    <citation type="submission" date="2016-09" db="EMBL/GenBank/DDBJ databases">
        <title>Draft genome of thermotolerant cyanobacterium Desertifilum sp. strain IPPAS B-1220.</title>
        <authorList>
            <person name="Sinetova M.A."/>
            <person name="Bolakhan K."/>
            <person name="Zayadan B.K."/>
            <person name="Mironov K.S."/>
            <person name="Ustinova V."/>
            <person name="Kupriyanova E.V."/>
            <person name="Sidorov R.A."/>
            <person name="Skrypnik A.N."/>
            <person name="Gogoleva N.E."/>
            <person name="Gogolev Y.V."/>
            <person name="Los D.A."/>
        </authorList>
    </citation>
    <scope>NUCLEOTIDE SEQUENCE [LARGE SCALE GENOMIC DNA]</scope>
    <source>
        <strain evidence="8">IPPAS B-1220</strain>
    </source>
</reference>
<evidence type="ECO:0000256" key="3">
    <source>
        <dbReference type="ARBA" id="ARBA00022741"/>
    </source>
</evidence>
<evidence type="ECO:0000256" key="6">
    <source>
        <dbReference type="RuleBase" id="RU003476"/>
    </source>
</evidence>
<evidence type="ECO:0000256" key="4">
    <source>
        <dbReference type="ARBA" id="ARBA00022801"/>
    </source>
</evidence>
<evidence type="ECO:0000256" key="5">
    <source>
        <dbReference type="ARBA" id="ARBA00032644"/>
    </source>
</evidence>
<keyword evidence="3" id="KW-0547">Nucleotide-binding</keyword>
<sequence>MVKFPALLQDRAFGIVPIFAADKADVSSYLFLLVQHHEGHWGFPKGHAEAGESPLAAACRELTEETGISNYQLIPDISFEESYNFLKKGITVQKKVTYFLAFVESMTVKIQAEEIQNFAWNSFAETKSLITYPANRRVLEKVREYLMSSAQELTS</sequence>
<dbReference type="Gene3D" id="3.90.79.10">
    <property type="entry name" value="Nucleoside Triphosphate Pyrophosphohydrolase"/>
    <property type="match status" value="1"/>
</dbReference>
<dbReference type="PROSITE" id="PS00893">
    <property type="entry name" value="NUDIX_BOX"/>
    <property type="match status" value="1"/>
</dbReference>
<evidence type="ECO:0000259" key="7">
    <source>
        <dbReference type="PROSITE" id="PS51462"/>
    </source>
</evidence>
<evidence type="ECO:0000256" key="2">
    <source>
        <dbReference type="ARBA" id="ARBA00018911"/>
    </source>
</evidence>